<proteinExistence type="inferred from homology"/>
<dbReference type="InterPro" id="IPR004089">
    <property type="entry name" value="MCPsignal_dom"/>
</dbReference>
<evidence type="ECO:0000313" key="8">
    <source>
        <dbReference type="Proteomes" id="UP000274920"/>
    </source>
</evidence>
<dbReference type="EMBL" id="RHJS01000002">
    <property type="protein sequence ID" value="RRK34350.1"/>
    <property type="molecule type" value="Genomic_DNA"/>
</dbReference>
<gene>
    <name evidence="7" type="ORF">EBB54_25715</name>
</gene>
<dbReference type="GO" id="GO:0007165">
    <property type="term" value="P:signal transduction"/>
    <property type="evidence" value="ECO:0007669"/>
    <property type="project" value="UniProtKB-KW"/>
</dbReference>
<name>A0A426DNP0_9FIRM</name>
<dbReference type="PROSITE" id="PS50885">
    <property type="entry name" value="HAMP"/>
    <property type="match status" value="1"/>
</dbReference>
<dbReference type="Gene3D" id="1.10.287.950">
    <property type="entry name" value="Methyl-accepting chemotaxis protein"/>
    <property type="match status" value="1"/>
</dbReference>
<feature type="domain" description="Methyl-accepting transducer" evidence="5">
    <location>
        <begin position="303"/>
        <end position="532"/>
    </location>
</feature>
<dbReference type="InterPro" id="IPR025991">
    <property type="entry name" value="Chemoreceptor_zinc-bind_dom"/>
</dbReference>
<dbReference type="SMART" id="SM00283">
    <property type="entry name" value="MA"/>
    <property type="match status" value="1"/>
</dbReference>
<evidence type="ECO:0000256" key="3">
    <source>
        <dbReference type="PROSITE-ProRule" id="PRU00284"/>
    </source>
</evidence>
<evidence type="ECO:0000259" key="6">
    <source>
        <dbReference type="PROSITE" id="PS50885"/>
    </source>
</evidence>
<dbReference type="AlphaFoldDB" id="A0A426DNP0"/>
<dbReference type="PROSITE" id="PS50111">
    <property type="entry name" value="CHEMOTAXIS_TRANSDUC_2"/>
    <property type="match status" value="1"/>
</dbReference>
<evidence type="ECO:0000313" key="7">
    <source>
        <dbReference type="EMBL" id="RRK34350.1"/>
    </source>
</evidence>
<keyword evidence="4" id="KW-0472">Membrane</keyword>
<keyword evidence="4" id="KW-0812">Transmembrane</keyword>
<evidence type="ECO:0000256" key="4">
    <source>
        <dbReference type="SAM" id="Phobius"/>
    </source>
</evidence>
<sequence>MRKSIKTNVGIRVIAALASVILFSGVMSVNIFRIKNMQADNADVNSLLHTVQNAETAHYKWSSNLSNALYADTEFTGSTDPTTCVLGQWIYGETDTEDAEILALRDQIEPLHKELHESAIQVLDQMKSSKTQAQSYYQNTILANLSTLVGLLDQIVEDCTLKSQASTTEMRQMILTMNVLCAVCLTLALVCLLSLVMYVLKHIVKPIIHITSQSRPLQDGDLNFELDYHAENELGDLAETLRKSMGLIHDYVEDLNRIMEQLSRGNFDVATTAPFIGDFRSIEMSLNSLTSTLSGTMSNILRAEQMVSGNAEQLSSSSQTLSQGATQQASAVEELYATLEELSRNADRNVGVAQEAQENARLTGEQVSVSSQQMEQMVQAMEDISASSQQIGNIIATIENIAFQTNILALNAAVEAARAGEAGKGFAVVSDEVRNLAAKSDEAAKATKDLIENSVQTTARGTEIVGKVSASLKRTLELVEQSNEAIHTIADAIQGEADSISQVTEGIGQISTVVQSNSASSEESAAVSAELFEQVHRLEQQTEKFKLKRS</sequence>
<dbReference type="CDD" id="cd06225">
    <property type="entry name" value="HAMP"/>
    <property type="match status" value="1"/>
</dbReference>
<comment type="caution">
    <text evidence="7">The sequence shown here is derived from an EMBL/GenBank/DDBJ whole genome shotgun (WGS) entry which is preliminary data.</text>
</comment>
<dbReference type="Gene3D" id="6.10.340.10">
    <property type="match status" value="1"/>
</dbReference>
<dbReference type="Pfam" id="PF00672">
    <property type="entry name" value="HAMP"/>
    <property type="match status" value="1"/>
</dbReference>
<dbReference type="Pfam" id="PF13682">
    <property type="entry name" value="CZB"/>
    <property type="match status" value="1"/>
</dbReference>
<feature type="transmembrane region" description="Helical" evidence="4">
    <location>
        <begin position="173"/>
        <end position="200"/>
    </location>
</feature>
<dbReference type="GO" id="GO:0005886">
    <property type="term" value="C:plasma membrane"/>
    <property type="evidence" value="ECO:0007669"/>
    <property type="project" value="TreeGrafter"/>
</dbReference>
<dbReference type="GO" id="GO:0006935">
    <property type="term" value="P:chemotaxis"/>
    <property type="evidence" value="ECO:0007669"/>
    <property type="project" value="UniProtKB-KW"/>
</dbReference>
<feature type="domain" description="HAMP" evidence="6">
    <location>
        <begin position="201"/>
        <end position="253"/>
    </location>
</feature>
<accession>A0A426DNP0</accession>
<organism evidence="7 8">
    <name type="scientific">Schaedlerella arabinosiphila</name>
    <dbReference type="NCBI Taxonomy" id="2044587"/>
    <lineage>
        <taxon>Bacteria</taxon>
        <taxon>Bacillati</taxon>
        <taxon>Bacillota</taxon>
        <taxon>Clostridia</taxon>
        <taxon>Lachnospirales</taxon>
        <taxon>Lachnospiraceae</taxon>
        <taxon>Schaedlerella</taxon>
    </lineage>
</organism>
<evidence type="ECO:0000256" key="2">
    <source>
        <dbReference type="ARBA" id="ARBA00029447"/>
    </source>
</evidence>
<dbReference type="PANTHER" id="PTHR43531">
    <property type="entry name" value="PROTEIN ICFG"/>
    <property type="match status" value="1"/>
</dbReference>
<evidence type="ECO:0000259" key="5">
    <source>
        <dbReference type="PROSITE" id="PS50111"/>
    </source>
</evidence>
<keyword evidence="4" id="KW-1133">Transmembrane helix</keyword>
<dbReference type="Pfam" id="PF00015">
    <property type="entry name" value="MCPsignal"/>
    <property type="match status" value="1"/>
</dbReference>
<dbReference type="PANTHER" id="PTHR43531:SF11">
    <property type="entry name" value="METHYL-ACCEPTING CHEMOTAXIS PROTEIN 3"/>
    <property type="match status" value="1"/>
</dbReference>
<protein>
    <submittedName>
        <fullName evidence="7">HAMP domain-containing protein</fullName>
    </submittedName>
</protein>
<dbReference type="Gene3D" id="1.20.120.30">
    <property type="entry name" value="Aspartate receptor, ligand-binding domain"/>
    <property type="match status" value="1"/>
</dbReference>
<dbReference type="Proteomes" id="UP000274920">
    <property type="component" value="Unassembled WGS sequence"/>
</dbReference>
<reference evidence="7" key="1">
    <citation type="submission" date="2018-10" db="EMBL/GenBank/DDBJ databases">
        <title>Schaedlerella arabinophila gen. nov. sp. nov., isolated from the mouse intestinal tract and comparative analysis with the genome of the closely related altered Schaedler flora strain ASF502.</title>
        <authorList>
            <person name="Miyake S."/>
            <person name="Soh M."/>
            <person name="Seedorf H."/>
        </authorList>
    </citation>
    <scope>NUCLEOTIDE SEQUENCE [LARGE SCALE GENOMIC DNA]</scope>
    <source>
        <strain evidence="7">DSM 106076</strain>
    </source>
</reference>
<dbReference type="RefSeq" id="WP_125129490.1">
    <property type="nucleotide sequence ID" value="NZ_RHJS01000002.1"/>
</dbReference>
<keyword evidence="3" id="KW-0807">Transducer</keyword>
<comment type="similarity">
    <text evidence="2">Belongs to the methyl-accepting chemotaxis (MCP) protein family.</text>
</comment>
<keyword evidence="1" id="KW-0145">Chemotaxis</keyword>
<dbReference type="CDD" id="cd11386">
    <property type="entry name" value="MCP_signal"/>
    <property type="match status" value="1"/>
</dbReference>
<dbReference type="GO" id="GO:0004888">
    <property type="term" value="F:transmembrane signaling receptor activity"/>
    <property type="evidence" value="ECO:0007669"/>
    <property type="project" value="TreeGrafter"/>
</dbReference>
<dbReference type="SUPFAM" id="SSF58104">
    <property type="entry name" value="Methyl-accepting chemotaxis protein (MCP) signaling domain"/>
    <property type="match status" value="1"/>
</dbReference>
<evidence type="ECO:0000256" key="1">
    <source>
        <dbReference type="ARBA" id="ARBA00022500"/>
    </source>
</evidence>
<dbReference type="InterPro" id="IPR051310">
    <property type="entry name" value="MCP_chemotaxis"/>
</dbReference>
<keyword evidence="8" id="KW-1185">Reference proteome</keyword>
<dbReference type="InterPro" id="IPR003660">
    <property type="entry name" value="HAMP_dom"/>
</dbReference>